<organism evidence="4 5">
    <name type="scientific">Diaphorina citri</name>
    <name type="common">Asian citrus psyllid</name>
    <dbReference type="NCBI Taxonomy" id="121845"/>
    <lineage>
        <taxon>Eukaryota</taxon>
        <taxon>Metazoa</taxon>
        <taxon>Ecdysozoa</taxon>
        <taxon>Arthropoda</taxon>
        <taxon>Hexapoda</taxon>
        <taxon>Insecta</taxon>
        <taxon>Pterygota</taxon>
        <taxon>Neoptera</taxon>
        <taxon>Paraneoptera</taxon>
        <taxon>Hemiptera</taxon>
        <taxon>Sternorrhyncha</taxon>
        <taxon>Psylloidea</taxon>
        <taxon>Psyllidae</taxon>
        <taxon>Diaphorininae</taxon>
        <taxon>Diaphorina</taxon>
    </lineage>
</organism>
<keyword evidence="4" id="KW-1185">Reference proteome</keyword>
<dbReference type="RefSeq" id="XP_008474009.1">
    <property type="nucleotide sequence ID" value="XM_008475787.2"/>
</dbReference>
<feature type="domain" description="Laminin G" evidence="3">
    <location>
        <begin position="1"/>
        <end position="88"/>
    </location>
</feature>
<dbReference type="Proteomes" id="UP000079169">
    <property type="component" value="Unplaced"/>
</dbReference>
<dbReference type="AlphaFoldDB" id="A0A1S3D5N9"/>
<accession>A0A1S3D5N9</accession>
<gene>
    <name evidence="5" type="primary">LOC103511076</name>
</gene>
<dbReference type="SUPFAM" id="SSF49899">
    <property type="entry name" value="Concanavalin A-like lectins/glucanases"/>
    <property type="match status" value="1"/>
</dbReference>
<dbReference type="GeneID" id="103511076"/>
<dbReference type="STRING" id="121845.A0A1S3D5N9"/>
<keyword evidence="2" id="KW-0812">Transmembrane</keyword>
<evidence type="ECO:0000313" key="4">
    <source>
        <dbReference type="Proteomes" id="UP000079169"/>
    </source>
</evidence>
<feature type="transmembrane region" description="Helical" evidence="2">
    <location>
        <begin position="104"/>
        <end position="124"/>
    </location>
</feature>
<evidence type="ECO:0000313" key="5">
    <source>
        <dbReference type="RefSeq" id="XP_008474009.1"/>
    </source>
</evidence>
<evidence type="ECO:0000259" key="3">
    <source>
        <dbReference type="PROSITE" id="PS50025"/>
    </source>
</evidence>
<comment type="caution">
    <text evidence="1">Lacks conserved residue(s) required for the propagation of feature annotation.</text>
</comment>
<keyword evidence="2" id="KW-0472">Membrane</keyword>
<evidence type="ECO:0000256" key="1">
    <source>
        <dbReference type="PROSITE-ProRule" id="PRU00122"/>
    </source>
</evidence>
<proteinExistence type="predicted"/>
<protein>
    <submittedName>
        <fullName evidence="5">DE-cadherin-like</fullName>
    </submittedName>
</protein>
<sequence length="198" mass="22107">MELQVDRCKLSQCLTLKTPKGSNVLLNVNGPLQLGGTFLDLDKLGQQMNWSSKPSMVPFSGCISNMTFNRKLYNLGFPSLNHNAEVDCGNVLTGAFVFGVDSSFLIAILICCAILLLLLLAVIVQRKKTDDNYKDTDDIRENIIDYEEEGGGILFISIYMELHKVTESSIKMMKFYTDDIRENIIDYEEEGGGEGDQT</sequence>
<dbReference type="InterPro" id="IPR013320">
    <property type="entry name" value="ConA-like_dom_sf"/>
</dbReference>
<dbReference type="Gene3D" id="2.60.120.200">
    <property type="match status" value="1"/>
</dbReference>
<dbReference type="Pfam" id="PF02210">
    <property type="entry name" value="Laminin_G_2"/>
    <property type="match status" value="1"/>
</dbReference>
<reference evidence="5" key="1">
    <citation type="submission" date="2025-08" db="UniProtKB">
        <authorList>
            <consortium name="RefSeq"/>
        </authorList>
    </citation>
    <scope>IDENTIFICATION</scope>
</reference>
<feature type="non-terminal residue" evidence="5">
    <location>
        <position position="198"/>
    </location>
</feature>
<evidence type="ECO:0000256" key="2">
    <source>
        <dbReference type="SAM" id="Phobius"/>
    </source>
</evidence>
<dbReference type="KEGG" id="dci:103511076"/>
<keyword evidence="2" id="KW-1133">Transmembrane helix</keyword>
<dbReference type="PROSITE" id="PS50025">
    <property type="entry name" value="LAM_G_DOMAIN"/>
    <property type="match status" value="1"/>
</dbReference>
<name>A0A1S3D5N9_DIACI</name>
<dbReference type="InterPro" id="IPR001791">
    <property type="entry name" value="Laminin_G"/>
</dbReference>
<dbReference type="PaxDb" id="121845-A0A1S3D5N9"/>